<protein>
    <recommendedName>
        <fullName evidence="3">Lipoprotein</fullName>
    </recommendedName>
</protein>
<gene>
    <name evidence="1" type="ORF">J2Z44_004232</name>
</gene>
<dbReference type="Proteomes" id="UP001519308">
    <property type="component" value="Unassembled WGS sequence"/>
</dbReference>
<evidence type="ECO:0000313" key="2">
    <source>
        <dbReference type="Proteomes" id="UP001519308"/>
    </source>
</evidence>
<accession>A0ABS4KCM3</accession>
<keyword evidence="2" id="KW-1185">Reference proteome</keyword>
<comment type="caution">
    <text evidence="1">The sequence shown here is derived from an EMBL/GenBank/DDBJ whole genome shotgun (WGS) entry which is preliminary data.</text>
</comment>
<evidence type="ECO:0008006" key="3">
    <source>
        <dbReference type="Google" id="ProtNLM"/>
    </source>
</evidence>
<dbReference type="RefSeq" id="WP_021285698.1">
    <property type="nucleotide sequence ID" value="NZ_JAGGLL010000064.1"/>
</dbReference>
<dbReference type="EMBL" id="JAGGLL010000064">
    <property type="protein sequence ID" value="MBP2024364.1"/>
    <property type="molecule type" value="Genomic_DNA"/>
</dbReference>
<organism evidence="1 2">
    <name type="scientific">Clostridium punense</name>
    <dbReference type="NCBI Taxonomy" id="1054297"/>
    <lineage>
        <taxon>Bacteria</taxon>
        <taxon>Bacillati</taxon>
        <taxon>Bacillota</taxon>
        <taxon>Clostridia</taxon>
        <taxon>Eubacteriales</taxon>
        <taxon>Clostridiaceae</taxon>
        <taxon>Clostridium</taxon>
    </lineage>
</organism>
<proteinExistence type="predicted"/>
<sequence length="233" mass="26307">MRKWGIFICLLSVVLILWGCNSGVSNSSNSSEATINKNKKIEVFLPKLSDAYSSVYGHWNELNLDKIILIDKPILASSDIELMDDNTLKTKKNFMIVNGTGLESPLIYGDKSDGVLKFEYKEEEYKIYSKSPELFYNYTIYDICVVKKGDNIFLVKQTDFKKEKDIGGNEIPGREYKTGIIGIPYVIVVDGKKTELGILKVDDAEFAVPRAMDSWTYMGPPEGIINRFVDGKN</sequence>
<name>A0ABS4KCM3_9CLOT</name>
<evidence type="ECO:0000313" key="1">
    <source>
        <dbReference type="EMBL" id="MBP2024364.1"/>
    </source>
</evidence>
<reference evidence="1 2" key="1">
    <citation type="submission" date="2021-03" db="EMBL/GenBank/DDBJ databases">
        <title>Genomic Encyclopedia of Type Strains, Phase IV (KMG-IV): sequencing the most valuable type-strain genomes for metagenomic binning, comparative biology and taxonomic classification.</title>
        <authorList>
            <person name="Goeker M."/>
        </authorList>
    </citation>
    <scope>NUCLEOTIDE SEQUENCE [LARGE SCALE GENOMIC DNA]</scope>
    <source>
        <strain evidence="1 2">DSM 28650</strain>
    </source>
</reference>